<evidence type="ECO:0000256" key="5">
    <source>
        <dbReference type="ARBA" id="ARBA00023163"/>
    </source>
</evidence>
<sequence length="92" mass="10250">MSTLPHKVAPINIRALEGQRALIDKAASSLNKTRSDFMLEVACQAAENILLDLRLFLADDAAFSAFQAQLDAPVVENEKLHYLLNQKSPWNK</sequence>
<proteinExistence type="predicted"/>
<dbReference type="PANTHER" id="PTHR35401:SF1">
    <property type="entry name" value="CYTOPLASMIC PROTEIN"/>
    <property type="match status" value="1"/>
</dbReference>
<dbReference type="InterPro" id="IPR014795">
    <property type="entry name" value="TacA_1-like"/>
</dbReference>
<gene>
    <name evidence="6" type="ORF">MNBD_GAMMA07-1940</name>
</gene>
<evidence type="ECO:0000256" key="1">
    <source>
        <dbReference type="ARBA" id="ARBA00022491"/>
    </source>
</evidence>
<name>A0A3B0WP28_9ZZZZ</name>
<keyword evidence="3" id="KW-0805">Transcription regulation</keyword>
<evidence type="ECO:0000313" key="6">
    <source>
        <dbReference type="EMBL" id="VAW52902.1"/>
    </source>
</evidence>
<dbReference type="GO" id="GO:0003677">
    <property type="term" value="F:DNA binding"/>
    <property type="evidence" value="ECO:0007669"/>
    <property type="project" value="UniProtKB-KW"/>
</dbReference>
<keyword evidence="1" id="KW-0678">Repressor</keyword>
<dbReference type="GO" id="GO:0006355">
    <property type="term" value="P:regulation of DNA-templated transcription"/>
    <property type="evidence" value="ECO:0007669"/>
    <property type="project" value="InterPro"/>
</dbReference>
<dbReference type="PANTHER" id="PTHR35401">
    <property type="entry name" value="COPG FAMILY HELIX-TURN-HELIX PROTEIN-RELATED-RELATED"/>
    <property type="match status" value="1"/>
</dbReference>
<protein>
    <recommendedName>
        <fullName evidence="7">Toxin-antitoxin system protein</fullName>
    </recommendedName>
</protein>
<dbReference type="SUPFAM" id="SSF47598">
    <property type="entry name" value="Ribbon-helix-helix"/>
    <property type="match status" value="1"/>
</dbReference>
<evidence type="ECO:0000256" key="3">
    <source>
        <dbReference type="ARBA" id="ARBA00023015"/>
    </source>
</evidence>
<dbReference type="Gene3D" id="1.20.5.780">
    <property type="entry name" value="Single helix bin"/>
    <property type="match status" value="1"/>
</dbReference>
<reference evidence="6" key="1">
    <citation type="submission" date="2018-06" db="EMBL/GenBank/DDBJ databases">
        <authorList>
            <person name="Zhirakovskaya E."/>
        </authorList>
    </citation>
    <scope>NUCLEOTIDE SEQUENCE</scope>
</reference>
<evidence type="ECO:0008006" key="7">
    <source>
        <dbReference type="Google" id="ProtNLM"/>
    </source>
</evidence>
<organism evidence="6">
    <name type="scientific">hydrothermal vent metagenome</name>
    <dbReference type="NCBI Taxonomy" id="652676"/>
    <lineage>
        <taxon>unclassified sequences</taxon>
        <taxon>metagenomes</taxon>
        <taxon>ecological metagenomes</taxon>
    </lineage>
</organism>
<dbReference type="EMBL" id="UOFF01000009">
    <property type="protein sequence ID" value="VAW52902.1"/>
    <property type="molecule type" value="Genomic_DNA"/>
</dbReference>
<dbReference type="InterPro" id="IPR010985">
    <property type="entry name" value="Ribbon_hlx_hlx"/>
</dbReference>
<evidence type="ECO:0000256" key="4">
    <source>
        <dbReference type="ARBA" id="ARBA00023125"/>
    </source>
</evidence>
<evidence type="ECO:0000256" key="2">
    <source>
        <dbReference type="ARBA" id="ARBA00022649"/>
    </source>
</evidence>
<keyword evidence="2" id="KW-1277">Toxin-antitoxin system</keyword>
<dbReference type="Pfam" id="PF08681">
    <property type="entry name" value="TacA1"/>
    <property type="match status" value="1"/>
</dbReference>
<accession>A0A3B0WP28</accession>
<dbReference type="AlphaFoldDB" id="A0A3B0WP28"/>
<keyword evidence="4" id="KW-0238">DNA-binding</keyword>
<keyword evidence="5" id="KW-0804">Transcription</keyword>